<dbReference type="EMBL" id="BAAAVT010000001">
    <property type="protein sequence ID" value="GAA3051132.1"/>
    <property type="molecule type" value="Genomic_DNA"/>
</dbReference>
<protein>
    <recommendedName>
        <fullName evidence="6">FtsK domain-containing protein</fullName>
    </recommendedName>
</protein>
<dbReference type="Proteomes" id="UP001500236">
    <property type="component" value="Unassembled WGS sequence"/>
</dbReference>
<organism evidence="7 8">
    <name type="scientific">Nesterenkonia aethiopica</name>
    <dbReference type="NCBI Taxonomy" id="269144"/>
    <lineage>
        <taxon>Bacteria</taxon>
        <taxon>Bacillati</taxon>
        <taxon>Actinomycetota</taxon>
        <taxon>Actinomycetes</taxon>
        <taxon>Micrococcales</taxon>
        <taxon>Micrococcaceae</taxon>
        <taxon>Nesterenkonia</taxon>
    </lineage>
</organism>
<dbReference type="InterPro" id="IPR050206">
    <property type="entry name" value="FtsK/SpoIIIE/SftA"/>
</dbReference>
<dbReference type="CDD" id="cd00060">
    <property type="entry name" value="FHA"/>
    <property type="match status" value="1"/>
</dbReference>
<dbReference type="InterPro" id="IPR027417">
    <property type="entry name" value="P-loop_NTPase"/>
</dbReference>
<evidence type="ECO:0000256" key="4">
    <source>
        <dbReference type="SAM" id="MobiDB-lite"/>
    </source>
</evidence>
<feature type="region of interest" description="Disordered" evidence="4">
    <location>
        <begin position="511"/>
        <end position="535"/>
    </location>
</feature>
<evidence type="ECO:0000313" key="8">
    <source>
        <dbReference type="Proteomes" id="UP001500236"/>
    </source>
</evidence>
<dbReference type="RefSeq" id="WP_344743600.1">
    <property type="nucleotide sequence ID" value="NZ_BAAAVT010000001.1"/>
</dbReference>
<dbReference type="InterPro" id="IPR003593">
    <property type="entry name" value="AAA+_ATPase"/>
</dbReference>
<evidence type="ECO:0000256" key="3">
    <source>
        <dbReference type="PROSITE-ProRule" id="PRU00289"/>
    </source>
</evidence>
<dbReference type="InterPro" id="IPR002543">
    <property type="entry name" value="FtsK_dom"/>
</dbReference>
<dbReference type="SUPFAM" id="SSF52540">
    <property type="entry name" value="P-loop containing nucleoside triphosphate hydrolases"/>
    <property type="match status" value="2"/>
</dbReference>
<dbReference type="CDD" id="cd01127">
    <property type="entry name" value="TrwB_TraG_TraD_VirD4"/>
    <property type="match status" value="1"/>
</dbReference>
<feature type="domain" description="FtsK" evidence="6">
    <location>
        <begin position="601"/>
        <end position="789"/>
    </location>
</feature>
<dbReference type="SMART" id="SM00382">
    <property type="entry name" value="AAA"/>
    <property type="match status" value="2"/>
</dbReference>
<dbReference type="Gene3D" id="2.60.200.20">
    <property type="match status" value="1"/>
</dbReference>
<keyword evidence="8" id="KW-1185">Reference proteome</keyword>
<reference evidence="8" key="1">
    <citation type="journal article" date="2019" name="Int. J. Syst. Evol. Microbiol.">
        <title>The Global Catalogue of Microorganisms (GCM) 10K type strain sequencing project: providing services to taxonomists for standard genome sequencing and annotation.</title>
        <authorList>
            <consortium name="The Broad Institute Genomics Platform"/>
            <consortium name="The Broad Institute Genome Sequencing Center for Infectious Disease"/>
            <person name="Wu L."/>
            <person name="Ma J."/>
        </authorList>
    </citation>
    <scope>NUCLEOTIDE SEQUENCE [LARGE SCALE GENOMIC DNA]</scope>
    <source>
        <strain evidence="8">JCM 14309</strain>
    </source>
</reference>
<dbReference type="Pfam" id="PF01580">
    <property type="entry name" value="FtsK_SpoIIIE"/>
    <property type="match status" value="1"/>
</dbReference>
<keyword evidence="2 3" id="KW-0067">ATP-binding</keyword>
<dbReference type="PANTHER" id="PTHR22683:SF1">
    <property type="entry name" value="TYPE VII SECRETION SYSTEM PROTEIN ESSC"/>
    <property type="match status" value="1"/>
</dbReference>
<evidence type="ECO:0000256" key="2">
    <source>
        <dbReference type="ARBA" id="ARBA00022840"/>
    </source>
</evidence>
<evidence type="ECO:0000256" key="1">
    <source>
        <dbReference type="ARBA" id="ARBA00022741"/>
    </source>
</evidence>
<evidence type="ECO:0000256" key="5">
    <source>
        <dbReference type="SAM" id="Phobius"/>
    </source>
</evidence>
<feature type="compositionally biased region" description="Low complexity" evidence="4">
    <location>
        <begin position="317"/>
        <end position="340"/>
    </location>
</feature>
<name>A0ABP6LNT7_9MICC</name>
<gene>
    <name evidence="7" type="ORF">GCM10010529_01510</name>
</gene>
<feature type="region of interest" description="Disordered" evidence="4">
    <location>
        <begin position="308"/>
        <end position="340"/>
    </location>
</feature>
<feature type="region of interest" description="Disordered" evidence="4">
    <location>
        <begin position="873"/>
        <end position="903"/>
    </location>
</feature>
<feature type="region of interest" description="Disordered" evidence="4">
    <location>
        <begin position="197"/>
        <end position="224"/>
    </location>
</feature>
<evidence type="ECO:0000259" key="6">
    <source>
        <dbReference type="PROSITE" id="PS50901"/>
    </source>
</evidence>
<dbReference type="PANTHER" id="PTHR22683">
    <property type="entry name" value="SPORULATION PROTEIN RELATED"/>
    <property type="match status" value="1"/>
</dbReference>
<keyword evidence="5" id="KW-0812">Transmembrane</keyword>
<sequence length="1335" mass="141503">MSMSLTVVRAPGALSEARWRELRDQSPGHGVHDIRLRVDGTSQPSGAQLAEALATWMGRCDAPVTGVVDGIPLATLPRGARQIHPGMVVVLHPGDTPPAGPGHGSLAAQPGGAAPALQLCLDEGPDAGRLVPLLRGRYTVGRGSVDIAVADPDIAREHCVIDVGERAVTVSSPDQPQGGRGAVRWSDSEPLQVGDSTLRLLTDGPPPASQGSWPPPPVAVDEDPPEGKHRMMLVMACVPLLVGIVLVLVTGMWFFLLFSAVSALVAAATVVDAARRRRKFRAAVDAAAGRWADRSDALLDTPGDLIRRLREPPGLSPGPASAAPHDAANPSAAARAQDSAAARRVPVVRLGHGITRPAVDTPASTRRVDAVSVHSGVGAPLRPGEVVHLAGPRRLTRRLLRWFLAQLVIRPRPHRPEIHLLAEPSQWPRVLLDDHGVGLTPGEQADVADLPTVGGPAVLLVDVPVPTELIDAALLDGWCVVHVDEPPGPYPAGEVPGWEIDLTTRNLRRVAGAAPASAADEPSDRSTDDADPTLTAGAHDLVADGVSRQTLDQLLRLALPRGGPIEGTGQVPERLEMPLPADLMSRSASTSLTSVLGRSATGEEHLDLVEDGPHILLAGTSGSGKSELLKALLLGWAARYSPTELSLVLFDFKGGATFQHLTELEHSLALITDLSQAQAERTLEGIRSELVRRERLFLDAGAGDYPEYRRLRPDDPLARILVVIDEFRIFSHELPETMDELMRLATLGRSLGLHLVLSTQRPQGVVTADIRANIGSIVTLRLRSEDESRDLVGTVEAGRIPRNLPGRGILRRPGDESVVFQTGLLSTAEAPVALRPADHRPLSRTVSATGASTFDVVAALGRAVDAGGLTRRHTPLLPPLPETIDADAARGGRSGPPALGRLDLPAEQDQVPLLWSPRQDGSLGLIGEGGSGGREAVAALAAQLLRPPSTADAPAWQVHLLDGDRSLQTFAADARVASLLTDEDMPEVVHLLQLLVDELTSRRTDPSLRTTEVPEIVVLVSGYPQWHQSLQGPSGGMLEHLLGTLISDGADVGISVLLSGGRELASGRVGSRLPRRIYLPHGVSQDTQMLWPRLRPVDPLPGRGVLISPGHPSPGVEVQLASSPISAETDPADEGAPGAVDTPSVSVRPLPQKVRLHDLLSSAQEHRSPDAPGDPVIGVAQFTQAPVLWRRGPATLILGAPGTGRSTCLEVLRQVLPDATLLSPQGTWTEEPETTTVLLDDADQLDVQRHRSVDRWIQSGIQVVGAAQPSGSLYSQIPWSHHARSAPGNILLSPTHRSQGDFFATSVPVLDRPIPGRAVQLGAEGPRMIQWALPG</sequence>
<proteinExistence type="predicted"/>
<keyword evidence="1 3" id="KW-0547">Nucleotide-binding</keyword>
<accession>A0ABP6LNT7</accession>
<feature type="compositionally biased region" description="Pro residues" evidence="4">
    <location>
        <begin position="204"/>
        <end position="218"/>
    </location>
</feature>
<dbReference type="SUPFAM" id="SSF49879">
    <property type="entry name" value="SMAD/FHA domain"/>
    <property type="match status" value="1"/>
</dbReference>
<comment type="caution">
    <text evidence="7">The sequence shown here is derived from an EMBL/GenBank/DDBJ whole genome shotgun (WGS) entry which is preliminary data.</text>
</comment>
<feature type="region of interest" description="Disordered" evidence="4">
    <location>
        <begin position="169"/>
        <end position="188"/>
    </location>
</feature>
<dbReference type="Gene3D" id="3.40.50.300">
    <property type="entry name" value="P-loop containing nucleotide triphosphate hydrolases"/>
    <property type="match status" value="2"/>
</dbReference>
<feature type="binding site" evidence="3">
    <location>
        <begin position="619"/>
        <end position="626"/>
    </location>
    <ligand>
        <name>ATP</name>
        <dbReference type="ChEBI" id="CHEBI:30616"/>
    </ligand>
</feature>
<dbReference type="InterPro" id="IPR008984">
    <property type="entry name" value="SMAD_FHA_dom_sf"/>
</dbReference>
<feature type="region of interest" description="Disordered" evidence="4">
    <location>
        <begin position="1127"/>
        <end position="1147"/>
    </location>
</feature>
<feature type="transmembrane region" description="Helical" evidence="5">
    <location>
        <begin position="231"/>
        <end position="249"/>
    </location>
</feature>
<keyword evidence="5" id="KW-1133">Transmembrane helix</keyword>
<dbReference type="PROSITE" id="PS50901">
    <property type="entry name" value="FTSK"/>
    <property type="match status" value="1"/>
</dbReference>
<keyword evidence="5" id="KW-0472">Membrane</keyword>
<evidence type="ECO:0000313" key="7">
    <source>
        <dbReference type="EMBL" id="GAA3051132.1"/>
    </source>
</evidence>